<dbReference type="RefSeq" id="WP_123659459.1">
    <property type="nucleotide sequence ID" value="NZ_AYKG01000069.1"/>
</dbReference>
<dbReference type="AlphaFoldDB" id="A0A423PE05"/>
<protein>
    <submittedName>
        <fullName evidence="1">CRISPR-associated protein Csy4</fullName>
    </submittedName>
</protein>
<dbReference type="OrthoDB" id="259831at2"/>
<dbReference type="Proteomes" id="UP000285310">
    <property type="component" value="Unassembled WGS sequence"/>
</dbReference>
<dbReference type="Pfam" id="PF09618">
    <property type="entry name" value="Cas_Csy4"/>
    <property type="match status" value="1"/>
</dbReference>
<reference evidence="1 2" key="1">
    <citation type="submission" date="2013-10" db="EMBL/GenBank/DDBJ databases">
        <title>Salinisphaera japonica YTM-1 Genome Sequencing.</title>
        <authorList>
            <person name="Lai Q."/>
            <person name="Li C."/>
            <person name="Shao Z."/>
        </authorList>
    </citation>
    <scope>NUCLEOTIDE SEQUENCE [LARGE SCALE GENOMIC DNA]</scope>
    <source>
        <strain evidence="1 2">YTM-1</strain>
    </source>
</reference>
<dbReference type="InParanoid" id="A0A423PE05"/>
<name>A0A423PE05_9GAMM</name>
<dbReference type="CDD" id="cd09739">
    <property type="entry name" value="Cas6_I-F"/>
    <property type="match status" value="1"/>
</dbReference>
<dbReference type="GO" id="GO:0043571">
    <property type="term" value="P:maintenance of CRISPR repeat elements"/>
    <property type="evidence" value="ECO:0007669"/>
    <property type="project" value="InterPro"/>
</dbReference>
<evidence type="ECO:0000313" key="1">
    <source>
        <dbReference type="EMBL" id="ROO23822.1"/>
    </source>
</evidence>
<dbReference type="Gene3D" id="3.30.70.2540">
    <property type="entry name" value="CRISPR-associated endoribonuclease Cas6/Csy4"/>
    <property type="match status" value="1"/>
</dbReference>
<sequence length="189" mass="21558">MDHYIDIHIRPDPDFPAPMLMGALYAKLHRALHDLDAQDIGISLPDHKTGARARTPGQRLRLHSTQDRLNTLMAMSWLNGMRDHLTVEAVKPVPPDARHRTVRRRQFNTGGPSRIRRYAKRHGVSEHHARSLMAGPADRKITLPFIQIASRSTGERFALFIEHGNLQREPVDGTFNHYGLSQQATIPWF</sequence>
<accession>A0A423PE05</accession>
<keyword evidence="2" id="KW-1185">Reference proteome</keyword>
<gene>
    <name evidence="1" type="ORF">SAJA_15135</name>
</gene>
<comment type="caution">
    <text evidence="1">The sequence shown here is derived from an EMBL/GenBank/DDBJ whole genome shotgun (WGS) entry which is preliminary data.</text>
</comment>
<dbReference type="EMBL" id="AYKG01000069">
    <property type="protein sequence ID" value="ROO23822.1"/>
    <property type="molecule type" value="Genomic_DNA"/>
</dbReference>
<evidence type="ECO:0000313" key="2">
    <source>
        <dbReference type="Proteomes" id="UP000285310"/>
    </source>
</evidence>
<organism evidence="1 2">
    <name type="scientific">Salinisphaera japonica YTM-1</name>
    <dbReference type="NCBI Taxonomy" id="1209778"/>
    <lineage>
        <taxon>Bacteria</taxon>
        <taxon>Pseudomonadati</taxon>
        <taxon>Pseudomonadota</taxon>
        <taxon>Gammaproteobacteria</taxon>
        <taxon>Salinisphaerales</taxon>
        <taxon>Salinisphaeraceae</taxon>
        <taxon>Salinisphaera</taxon>
    </lineage>
</organism>
<dbReference type="InterPro" id="IPR042564">
    <property type="entry name" value="CRISPR-Cas6/Csy4_sf"/>
</dbReference>
<dbReference type="InterPro" id="IPR013396">
    <property type="entry name" value="CRISPR-assoc_prot_Csy4"/>
</dbReference>
<proteinExistence type="predicted"/>
<dbReference type="NCBIfam" id="TIGR02563">
    <property type="entry name" value="cas_Csy4"/>
    <property type="match status" value="1"/>
</dbReference>
<dbReference type="GO" id="GO:0004519">
    <property type="term" value="F:endonuclease activity"/>
    <property type="evidence" value="ECO:0007669"/>
    <property type="project" value="InterPro"/>
</dbReference>